<evidence type="ECO:0000256" key="4">
    <source>
        <dbReference type="ARBA" id="ARBA00022559"/>
    </source>
</evidence>
<evidence type="ECO:0000256" key="12">
    <source>
        <dbReference type="ARBA" id="ARBA00049091"/>
    </source>
</evidence>
<evidence type="ECO:0000256" key="1">
    <source>
        <dbReference type="ARBA" id="ARBA00003330"/>
    </source>
</evidence>
<dbReference type="EMBL" id="FZOA01000003">
    <property type="protein sequence ID" value="SNR74000.1"/>
    <property type="molecule type" value="Genomic_DNA"/>
</dbReference>
<gene>
    <name evidence="16" type="ORF">SAMN05192560_0800</name>
</gene>
<comment type="catalytic activity">
    <reaction evidence="12">
        <text>a hydroperoxide + [thioredoxin]-dithiol = an alcohol + [thioredoxin]-disulfide + H2O</text>
        <dbReference type="Rhea" id="RHEA:62620"/>
        <dbReference type="Rhea" id="RHEA-COMP:10698"/>
        <dbReference type="Rhea" id="RHEA-COMP:10700"/>
        <dbReference type="ChEBI" id="CHEBI:15377"/>
        <dbReference type="ChEBI" id="CHEBI:29950"/>
        <dbReference type="ChEBI" id="CHEBI:30879"/>
        <dbReference type="ChEBI" id="CHEBI:35924"/>
        <dbReference type="ChEBI" id="CHEBI:50058"/>
        <dbReference type="EC" id="1.11.1.24"/>
    </reaction>
</comment>
<keyword evidence="7" id="KW-1015">Disulfide bond</keyword>
<feature type="domain" description="Thioredoxin" evidence="15">
    <location>
        <begin position="28"/>
        <end position="177"/>
    </location>
</feature>
<reference evidence="17" key="1">
    <citation type="submission" date="2017-06" db="EMBL/GenBank/DDBJ databases">
        <authorList>
            <person name="Varghese N."/>
            <person name="Submissions S."/>
        </authorList>
    </citation>
    <scope>NUCLEOTIDE SEQUENCE [LARGE SCALE GENOMIC DNA]</scope>
    <source>
        <strain evidence="17">Ca-68</strain>
    </source>
</reference>
<organism evidence="16 17">
    <name type="scientific">Methylobacillus rhizosphaerae</name>
    <dbReference type="NCBI Taxonomy" id="551994"/>
    <lineage>
        <taxon>Bacteria</taxon>
        <taxon>Pseudomonadati</taxon>
        <taxon>Pseudomonadota</taxon>
        <taxon>Betaproteobacteria</taxon>
        <taxon>Nitrosomonadales</taxon>
        <taxon>Methylophilaceae</taxon>
        <taxon>Methylobacillus</taxon>
    </lineage>
</organism>
<dbReference type="InterPro" id="IPR000866">
    <property type="entry name" value="AhpC/TSA"/>
</dbReference>
<dbReference type="RefSeq" id="WP_089374938.1">
    <property type="nucleotide sequence ID" value="NZ_FZOA01000003.1"/>
</dbReference>
<dbReference type="AlphaFoldDB" id="A0A238YSJ5"/>
<comment type="subunit">
    <text evidence="2">Monomer.</text>
</comment>
<evidence type="ECO:0000256" key="3">
    <source>
        <dbReference type="ARBA" id="ARBA00013017"/>
    </source>
</evidence>
<evidence type="ECO:0000256" key="14">
    <source>
        <dbReference type="SAM" id="SignalP"/>
    </source>
</evidence>
<evidence type="ECO:0000313" key="16">
    <source>
        <dbReference type="EMBL" id="SNR74000.1"/>
    </source>
</evidence>
<keyword evidence="5" id="KW-0049">Antioxidant</keyword>
<evidence type="ECO:0000256" key="13">
    <source>
        <dbReference type="PIRSR" id="PIRSR000239-1"/>
    </source>
</evidence>
<evidence type="ECO:0000256" key="8">
    <source>
        <dbReference type="ARBA" id="ARBA00023284"/>
    </source>
</evidence>
<dbReference type="FunFam" id="3.40.30.10:FF:000007">
    <property type="entry name" value="Thioredoxin-dependent thiol peroxidase"/>
    <property type="match status" value="1"/>
</dbReference>
<feature type="active site" description="Cysteine sulfenic acid (-SOH) intermediate; for peroxidase activity" evidence="13">
    <location>
        <position position="70"/>
    </location>
</feature>
<dbReference type="PANTHER" id="PTHR42801:SF4">
    <property type="entry name" value="AHPC_TSA FAMILY PROTEIN"/>
    <property type="match status" value="1"/>
</dbReference>
<protein>
    <recommendedName>
        <fullName evidence="3">thioredoxin-dependent peroxiredoxin</fullName>
        <ecNumber evidence="3">1.11.1.24</ecNumber>
    </recommendedName>
    <alternativeName>
        <fullName evidence="9">Thioredoxin peroxidase</fullName>
    </alternativeName>
    <alternativeName>
        <fullName evidence="11">Thioredoxin-dependent peroxiredoxin Bcp</fullName>
    </alternativeName>
</protein>
<dbReference type="GO" id="GO:0034599">
    <property type="term" value="P:cellular response to oxidative stress"/>
    <property type="evidence" value="ECO:0007669"/>
    <property type="project" value="TreeGrafter"/>
</dbReference>
<sequence>MLKILSLIAILGLVALAVFRSAYAAPVPKPGTPAPDFILPDAKKEQHRLSDYADQWLVLYFYPKDDTPGCTKEACSFRDDLHQLEKLGAKVVGISVDDSDSHAKFAEKYSLPFPLLADADGKVADRYGALTNLGLIKIAKRYTFLIDPKGNIAKTYLSVDTSRHSQEIIDDLKQLKAQP</sequence>
<keyword evidence="17" id="KW-1185">Reference proteome</keyword>
<evidence type="ECO:0000256" key="10">
    <source>
        <dbReference type="ARBA" id="ARBA00038489"/>
    </source>
</evidence>
<dbReference type="GO" id="GO:0008379">
    <property type="term" value="F:thioredoxin peroxidase activity"/>
    <property type="evidence" value="ECO:0007669"/>
    <property type="project" value="TreeGrafter"/>
</dbReference>
<keyword evidence="4" id="KW-0575">Peroxidase</keyword>
<dbReference type="InterPro" id="IPR013766">
    <property type="entry name" value="Thioredoxin_domain"/>
</dbReference>
<evidence type="ECO:0000256" key="7">
    <source>
        <dbReference type="ARBA" id="ARBA00023157"/>
    </source>
</evidence>
<feature type="chain" id="PRO_5012489434" description="thioredoxin-dependent peroxiredoxin" evidence="14">
    <location>
        <begin position="25"/>
        <end position="179"/>
    </location>
</feature>
<dbReference type="Pfam" id="PF00578">
    <property type="entry name" value="AhpC-TSA"/>
    <property type="match status" value="1"/>
</dbReference>
<dbReference type="InterPro" id="IPR036249">
    <property type="entry name" value="Thioredoxin-like_sf"/>
</dbReference>
<dbReference type="PANTHER" id="PTHR42801">
    <property type="entry name" value="THIOREDOXIN-DEPENDENT PEROXIDE REDUCTASE"/>
    <property type="match status" value="1"/>
</dbReference>
<dbReference type="CDD" id="cd03017">
    <property type="entry name" value="PRX_BCP"/>
    <property type="match status" value="1"/>
</dbReference>
<evidence type="ECO:0000256" key="9">
    <source>
        <dbReference type="ARBA" id="ARBA00032824"/>
    </source>
</evidence>
<dbReference type="InterPro" id="IPR024706">
    <property type="entry name" value="Peroxiredoxin_AhpC-typ"/>
</dbReference>
<dbReference type="SUPFAM" id="SSF52833">
    <property type="entry name" value="Thioredoxin-like"/>
    <property type="match status" value="1"/>
</dbReference>
<dbReference type="GO" id="GO:0005737">
    <property type="term" value="C:cytoplasm"/>
    <property type="evidence" value="ECO:0007669"/>
    <property type="project" value="TreeGrafter"/>
</dbReference>
<comment type="similarity">
    <text evidence="10">Belongs to the peroxiredoxin family. BCP/PrxQ subfamily.</text>
</comment>
<dbReference type="GO" id="GO:0045454">
    <property type="term" value="P:cell redox homeostasis"/>
    <property type="evidence" value="ECO:0007669"/>
    <property type="project" value="TreeGrafter"/>
</dbReference>
<dbReference type="Gene3D" id="3.40.30.10">
    <property type="entry name" value="Glutaredoxin"/>
    <property type="match status" value="1"/>
</dbReference>
<name>A0A238YSJ5_9PROT</name>
<evidence type="ECO:0000256" key="6">
    <source>
        <dbReference type="ARBA" id="ARBA00023002"/>
    </source>
</evidence>
<keyword evidence="8" id="KW-0676">Redox-active center</keyword>
<dbReference type="PIRSF" id="PIRSF000239">
    <property type="entry name" value="AHPC"/>
    <property type="match status" value="1"/>
</dbReference>
<dbReference type="EC" id="1.11.1.24" evidence="3"/>
<accession>A0A238YSJ5</accession>
<dbReference type="PROSITE" id="PS51352">
    <property type="entry name" value="THIOREDOXIN_2"/>
    <property type="match status" value="1"/>
</dbReference>
<comment type="function">
    <text evidence="1">Thiol-specific peroxidase that catalyzes the reduction of hydrogen peroxide and organic hydroperoxides to water and alcohols, respectively. Plays a role in cell protection against oxidative stress by detoxifying peroxides and as sensor of hydrogen peroxide-mediated signaling events.</text>
</comment>
<evidence type="ECO:0000256" key="5">
    <source>
        <dbReference type="ARBA" id="ARBA00022862"/>
    </source>
</evidence>
<dbReference type="Proteomes" id="UP000198305">
    <property type="component" value="Unassembled WGS sequence"/>
</dbReference>
<keyword evidence="6" id="KW-0560">Oxidoreductase</keyword>
<feature type="signal peptide" evidence="14">
    <location>
        <begin position="1"/>
        <end position="24"/>
    </location>
</feature>
<dbReference type="InterPro" id="IPR050924">
    <property type="entry name" value="Peroxiredoxin_BCP/PrxQ"/>
</dbReference>
<evidence type="ECO:0000313" key="17">
    <source>
        <dbReference type="Proteomes" id="UP000198305"/>
    </source>
</evidence>
<evidence type="ECO:0000256" key="11">
    <source>
        <dbReference type="ARBA" id="ARBA00042639"/>
    </source>
</evidence>
<dbReference type="OrthoDB" id="9812811at2"/>
<evidence type="ECO:0000259" key="15">
    <source>
        <dbReference type="PROSITE" id="PS51352"/>
    </source>
</evidence>
<proteinExistence type="inferred from homology"/>
<keyword evidence="14" id="KW-0732">Signal</keyword>
<evidence type="ECO:0000256" key="2">
    <source>
        <dbReference type="ARBA" id="ARBA00011245"/>
    </source>
</evidence>